<name>A0ABV9BDH7_9ACTN</name>
<dbReference type="Proteomes" id="UP001595990">
    <property type="component" value="Unassembled WGS sequence"/>
</dbReference>
<keyword evidence="2" id="KW-1185">Reference proteome</keyword>
<dbReference type="RefSeq" id="WP_417922239.1">
    <property type="nucleotide sequence ID" value="NZ_JBHSFS010000002.1"/>
</dbReference>
<protein>
    <submittedName>
        <fullName evidence="1">Uncharacterized protein</fullName>
    </submittedName>
</protein>
<dbReference type="EMBL" id="JBHSFS010000002">
    <property type="protein sequence ID" value="MFC4512159.1"/>
    <property type="molecule type" value="Genomic_DNA"/>
</dbReference>
<evidence type="ECO:0000313" key="2">
    <source>
        <dbReference type="Proteomes" id="UP001595990"/>
    </source>
</evidence>
<accession>A0ABV9BDH7</accession>
<reference evidence="2" key="1">
    <citation type="journal article" date="2019" name="Int. J. Syst. Evol. Microbiol.">
        <title>The Global Catalogue of Microorganisms (GCM) 10K type strain sequencing project: providing services to taxonomists for standard genome sequencing and annotation.</title>
        <authorList>
            <consortium name="The Broad Institute Genomics Platform"/>
            <consortium name="The Broad Institute Genome Sequencing Center for Infectious Disease"/>
            <person name="Wu L."/>
            <person name="Ma J."/>
        </authorList>
    </citation>
    <scope>NUCLEOTIDE SEQUENCE [LARGE SCALE GENOMIC DNA]</scope>
    <source>
        <strain evidence="2">CECT 8064</strain>
    </source>
</reference>
<proteinExistence type="predicted"/>
<gene>
    <name evidence="1" type="ORF">ACFPEN_04340</name>
</gene>
<sequence>MTTTLTLNEAVKALGVQAPPCMECEDGVLYYCDGPYAMARECETCQGWGTYLECPRCRGGATGDGDCLTCDGAGFLY</sequence>
<comment type="caution">
    <text evidence="1">The sequence shown here is derived from an EMBL/GenBank/DDBJ whole genome shotgun (WGS) entry which is preliminary data.</text>
</comment>
<evidence type="ECO:0000313" key="1">
    <source>
        <dbReference type="EMBL" id="MFC4512159.1"/>
    </source>
</evidence>
<organism evidence="1 2">
    <name type="scientific">Streptomyces ehimensis</name>
    <dbReference type="NCBI Taxonomy" id="68195"/>
    <lineage>
        <taxon>Bacteria</taxon>
        <taxon>Bacillati</taxon>
        <taxon>Actinomycetota</taxon>
        <taxon>Actinomycetes</taxon>
        <taxon>Kitasatosporales</taxon>
        <taxon>Streptomycetaceae</taxon>
        <taxon>Streptomyces</taxon>
    </lineage>
</organism>